<dbReference type="InterPro" id="IPR015915">
    <property type="entry name" value="Kelch-typ_b-propeller"/>
</dbReference>
<evidence type="ECO:0000256" key="2">
    <source>
        <dbReference type="ARBA" id="ARBA00022737"/>
    </source>
</evidence>
<organism evidence="5 6">
    <name type="scientific">Pisolithus microcarpus 441</name>
    <dbReference type="NCBI Taxonomy" id="765257"/>
    <lineage>
        <taxon>Eukaryota</taxon>
        <taxon>Fungi</taxon>
        <taxon>Dikarya</taxon>
        <taxon>Basidiomycota</taxon>
        <taxon>Agaricomycotina</taxon>
        <taxon>Agaricomycetes</taxon>
        <taxon>Agaricomycetidae</taxon>
        <taxon>Boletales</taxon>
        <taxon>Sclerodermatineae</taxon>
        <taxon>Pisolithaceae</taxon>
        <taxon>Pisolithus</taxon>
    </lineage>
</organism>
<feature type="region of interest" description="Disordered" evidence="3">
    <location>
        <begin position="943"/>
        <end position="970"/>
    </location>
</feature>
<dbReference type="Gene3D" id="2.60.120.260">
    <property type="entry name" value="Galactose-binding domain-like"/>
    <property type="match status" value="1"/>
</dbReference>
<evidence type="ECO:0000313" key="5">
    <source>
        <dbReference type="EMBL" id="KIK24811.1"/>
    </source>
</evidence>
<dbReference type="SUPFAM" id="SSF49785">
    <property type="entry name" value="Galactose-binding domain-like"/>
    <property type="match status" value="1"/>
</dbReference>
<dbReference type="SUPFAM" id="SSF50965">
    <property type="entry name" value="Galactose oxidase, central domain"/>
    <property type="match status" value="1"/>
</dbReference>
<dbReference type="PANTHER" id="PTHR15526">
    <property type="entry name" value="MUSKELIN"/>
    <property type="match status" value="1"/>
</dbReference>
<evidence type="ECO:0000313" key="6">
    <source>
        <dbReference type="Proteomes" id="UP000054018"/>
    </source>
</evidence>
<dbReference type="PANTHER" id="PTHR15526:SF5">
    <property type="entry name" value="MUSKELIN"/>
    <property type="match status" value="1"/>
</dbReference>
<evidence type="ECO:0000256" key="3">
    <source>
        <dbReference type="SAM" id="MobiDB-lite"/>
    </source>
</evidence>
<feature type="region of interest" description="Disordered" evidence="3">
    <location>
        <begin position="355"/>
        <end position="383"/>
    </location>
</feature>
<evidence type="ECO:0000256" key="1">
    <source>
        <dbReference type="ARBA" id="ARBA00022441"/>
    </source>
</evidence>
<feature type="compositionally biased region" description="Polar residues" evidence="3">
    <location>
        <begin position="371"/>
        <end position="383"/>
    </location>
</feature>
<dbReference type="Gene3D" id="2.120.10.80">
    <property type="entry name" value="Kelch-type beta propeller"/>
    <property type="match status" value="2"/>
</dbReference>
<reference evidence="6" key="2">
    <citation type="submission" date="2015-01" db="EMBL/GenBank/DDBJ databases">
        <title>Evolutionary Origins and Diversification of the Mycorrhizal Mutualists.</title>
        <authorList>
            <consortium name="DOE Joint Genome Institute"/>
            <consortium name="Mycorrhizal Genomics Consortium"/>
            <person name="Kohler A."/>
            <person name="Kuo A."/>
            <person name="Nagy L.G."/>
            <person name="Floudas D."/>
            <person name="Copeland A."/>
            <person name="Barry K.W."/>
            <person name="Cichocki N."/>
            <person name="Veneault-Fourrey C."/>
            <person name="LaButti K."/>
            <person name="Lindquist E.A."/>
            <person name="Lipzen A."/>
            <person name="Lundell T."/>
            <person name="Morin E."/>
            <person name="Murat C."/>
            <person name="Riley R."/>
            <person name="Ohm R."/>
            <person name="Sun H."/>
            <person name="Tunlid A."/>
            <person name="Henrissat B."/>
            <person name="Grigoriev I.V."/>
            <person name="Hibbett D.S."/>
            <person name="Martin F."/>
        </authorList>
    </citation>
    <scope>NUCLEOTIDE SEQUENCE [LARGE SCALE GENOMIC DNA]</scope>
    <source>
        <strain evidence="6">441</strain>
    </source>
</reference>
<keyword evidence="6" id="KW-1185">Reference proteome</keyword>
<dbReference type="OrthoDB" id="10052615at2759"/>
<feature type="domain" description="Muskelin N-terminal" evidence="4">
    <location>
        <begin position="17"/>
        <end position="213"/>
    </location>
</feature>
<dbReference type="InterPro" id="IPR011043">
    <property type="entry name" value="Gal_Oxase/kelch_b-propeller"/>
</dbReference>
<gene>
    <name evidence="5" type="ORF">PISMIDRAFT_375719</name>
</gene>
<reference evidence="5 6" key="1">
    <citation type="submission" date="2014-04" db="EMBL/GenBank/DDBJ databases">
        <authorList>
            <consortium name="DOE Joint Genome Institute"/>
            <person name="Kuo A."/>
            <person name="Kohler A."/>
            <person name="Costa M.D."/>
            <person name="Nagy L.G."/>
            <person name="Floudas D."/>
            <person name="Copeland A."/>
            <person name="Barry K.W."/>
            <person name="Cichocki N."/>
            <person name="Veneault-Fourrey C."/>
            <person name="LaButti K."/>
            <person name="Lindquist E.A."/>
            <person name="Lipzen A."/>
            <person name="Lundell T."/>
            <person name="Morin E."/>
            <person name="Murat C."/>
            <person name="Sun H."/>
            <person name="Tunlid A."/>
            <person name="Henrissat B."/>
            <person name="Grigoriev I.V."/>
            <person name="Hibbett D.S."/>
            <person name="Martin F."/>
            <person name="Nordberg H.P."/>
            <person name="Cantor M.N."/>
            <person name="Hua S.X."/>
        </authorList>
    </citation>
    <scope>NUCLEOTIDE SEQUENCE [LARGE SCALE GENOMIC DNA]</scope>
    <source>
        <strain evidence="5 6">441</strain>
    </source>
</reference>
<dbReference type="Pfam" id="PF06588">
    <property type="entry name" value="Muskelin_N"/>
    <property type="match status" value="1"/>
</dbReference>
<feature type="compositionally biased region" description="Basic and acidic residues" evidence="3">
    <location>
        <begin position="677"/>
        <end position="691"/>
    </location>
</feature>
<dbReference type="AlphaFoldDB" id="A0A0C9Z6G2"/>
<dbReference type="Proteomes" id="UP000054018">
    <property type="component" value="Unassembled WGS sequence"/>
</dbReference>
<keyword evidence="2" id="KW-0677">Repeat</keyword>
<dbReference type="InterPro" id="IPR010565">
    <property type="entry name" value="Muskelin_N"/>
</dbReference>
<dbReference type="InterPro" id="IPR052456">
    <property type="entry name" value="CTLH_complex_component"/>
</dbReference>
<keyword evidence="1" id="KW-0880">Kelch repeat</keyword>
<dbReference type="HOGENOM" id="CLU_004210_0_0_1"/>
<name>A0A0C9Z6G2_9AGAM</name>
<proteinExistence type="predicted"/>
<feature type="region of interest" description="Disordered" evidence="3">
    <location>
        <begin position="820"/>
        <end position="848"/>
    </location>
</feature>
<sequence length="1006" mass="111840">MTSGISASSSSTRLPTEVVSYTIASCSEHSGNYVADNIKVDRPLDQASRWSGAQQAPSMKQWILLRLDTLAVVKSITFGKFHKKHPCNMKEFKVYVGLHPDHMVQVLHTCLKDDAVPESFAIPETNKTGLRFPSRFVKILPLSAHGQSFHVSIWHVSVTGIVEPAYVEAVRARYDEYRETVIARHILKHLRQRRMLMPYMSILARTRLELEHPLVTALHSSLVLQGDFPSAELVLSQMASANLFDDYLRSCQPRARWTRLHGANADGDAPGPRGGHAMALDASRGVIYLLGGWDGRKSLDDLWAYNIGAERWEILCRSTAKEKNGPGPRSCHKMVCDSKTGCLYVLGRLGDDIGKISSSRSPSEEGREQARTQTGDRNPNDQQGMSFCSEFYRYHTRGLDGGKWDLLSFDTATSGGPQLIFDHQMVMDSETQTIYVSGGRVVNGDWDSPKYSAFYSYDVRSSKWKLLQPISASGPSSVQSPISQRSGHSMVFDPLTHTLFVFAGQKDERYLSDMCAYDTESNTVTELFSNFSSVGGPDACFTQRAVIDPTLKEIYVFCGLSRSQQTEALTVLKADAPNWVYRYTYPNIPGTWTQILPEPLRKDIDHSKTDAESMLNYGEGEYGTEWDDDIPRPRYAHQVVYDEKTGKAFLHGGNAGETKDEENEHGDPSGDGQDTGIRSRGESGEGPREPEGIAFSSAGYRRSLAFRDGGMEGSENRNDEDAEHRSWTRMRELRLDDFWSMTLIRAGPEEVVRRAVYHIRRQRFREMCEDQPPLTALRYLQTEVADVVDHSDSEEADIFRSLLSHLLVVAPLGIATPTSRGGISAHHDQGSGICGDDTEEEVSEGQDWQRKVARLEDVPPKKRTRSQSPGEEELVWTSMIEGNDGGRTGGEVEGYGFEPTAGSCHPWSETTSRSIEPTPLSIAKMTRSGGQKRSHAVLLLDEDPLEVSSSGSDSVHDGSKTRAKPLSADRFRQRTEVFEGLLELIESGAKQPEGSLLDLVDSEGGL</sequence>
<evidence type="ECO:0000259" key="4">
    <source>
        <dbReference type="Pfam" id="PF06588"/>
    </source>
</evidence>
<dbReference type="Pfam" id="PF01344">
    <property type="entry name" value="Kelch_1"/>
    <property type="match status" value="1"/>
</dbReference>
<protein>
    <recommendedName>
        <fullName evidence="4">Muskelin N-terminal domain-containing protein</fullName>
    </recommendedName>
</protein>
<feature type="region of interest" description="Disordered" evidence="3">
    <location>
        <begin position="649"/>
        <end position="697"/>
    </location>
</feature>
<dbReference type="InterPro" id="IPR006652">
    <property type="entry name" value="Kelch_1"/>
</dbReference>
<accession>A0A0C9Z6G2</accession>
<dbReference type="InterPro" id="IPR008979">
    <property type="entry name" value="Galactose-bd-like_sf"/>
</dbReference>
<dbReference type="Pfam" id="PF24681">
    <property type="entry name" value="Kelch_KLHDC2_KLHL20_DRC7"/>
    <property type="match status" value="1"/>
</dbReference>
<dbReference type="EMBL" id="KN833713">
    <property type="protein sequence ID" value="KIK24811.1"/>
    <property type="molecule type" value="Genomic_DNA"/>
</dbReference>
<dbReference type="STRING" id="765257.A0A0C9Z6G2"/>
<dbReference type="GO" id="GO:0005737">
    <property type="term" value="C:cytoplasm"/>
    <property type="evidence" value="ECO:0007669"/>
    <property type="project" value="TreeGrafter"/>
</dbReference>